<evidence type="ECO:0000313" key="2">
    <source>
        <dbReference type="Proteomes" id="UP000541558"/>
    </source>
</evidence>
<dbReference type="Gene3D" id="3.30.559.10">
    <property type="entry name" value="Chloramphenicol acetyltransferase-like domain"/>
    <property type="match status" value="1"/>
</dbReference>
<proteinExistence type="predicted"/>
<dbReference type="OrthoDB" id="3355480at2759"/>
<keyword evidence="2" id="KW-1185">Reference proteome</keyword>
<dbReference type="Proteomes" id="UP000541558">
    <property type="component" value="Unassembled WGS sequence"/>
</dbReference>
<dbReference type="EMBL" id="JAACJK010000166">
    <property type="protein sequence ID" value="KAF5323552.1"/>
    <property type="molecule type" value="Genomic_DNA"/>
</dbReference>
<dbReference type="InterPro" id="IPR052058">
    <property type="entry name" value="Alcohol_O-acetyltransferase"/>
</dbReference>
<sequence length="547" mass="60620">MNPSVETDRLGNSTILFNPKHTTHSPIQDLTPALKDVVLQAAASSQETLVETTLPSLRRRLGDTEASYFLPSRESGVNDMYLMLGLNCAAKAMSKGGVNVAWAILRCRHPLLASSINMENYQDVFFKYSPPPTVDAALSSAETSLEYRTQTFDELLNDYLNGPRTLSNERLSYLIVSSAVSNESCGDEEVSFDLLICSTHFLGDGMALHQFAHEFLSLLGNNDEHALLGVLESEVSSLTDKLSKPENEQSYLPLSLESQLPPSPASKFHAAATLVDHLADQRRQIGGHSFPRRSAPDRRTMVPTLSYNADKTKSILKKCKENGVSISSAIFALCNIAWARTGTDGWELPMMMYSALNIRPHLQANERLNKSYFFLCIGFFNIILPSFLPIHADHGKIFWHRARSVKAQTAKIAKSPSLISRSKEMAKERGTRARMWAMQDDGVECTMEPLKSSPLPDGPSKAPSRALIGLSMLGNLDGIYKHPSFPSIKLHTLTTGSRQRHGGMLLFGYTFVGKLWLSLGYDVNGFEDGVVQTFWHNLLTCVDEFLL</sequence>
<dbReference type="InterPro" id="IPR023213">
    <property type="entry name" value="CAT-like_dom_sf"/>
</dbReference>
<gene>
    <name evidence="1" type="ORF">D9611_005636</name>
</gene>
<protein>
    <submittedName>
        <fullName evidence="1">Uncharacterized protein</fullName>
    </submittedName>
</protein>
<evidence type="ECO:0000313" key="1">
    <source>
        <dbReference type="EMBL" id="KAF5323552.1"/>
    </source>
</evidence>
<comment type="caution">
    <text evidence="1">The sequence shown here is derived from an EMBL/GenBank/DDBJ whole genome shotgun (WGS) entry which is preliminary data.</text>
</comment>
<dbReference type="AlphaFoldDB" id="A0A8H5BHT4"/>
<organism evidence="1 2">
    <name type="scientific">Ephemerocybe angulata</name>
    <dbReference type="NCBI Taxonomy" id="980116"/>
    <lineage>
        <taxon>Eukaryota</taxon>
        <taxon>Fungi</taxon>
        <taxon>Dikarya</taxon>
        <taxon>Basidiomycota</taxon>
        <taxon>Agaricomycotina</taxon>
        <taxon>Agaricomycetes</taxon>
        <taxon>Agaricomycetidae</taxon>
        <taxon>Agaricales</taxon>
        <taxon>Agaricineae</taxon>
        <taxon>Psathyrellaceae</taxon>
        <taxon>Ephemerocybe</taxon>
    </lineage>
</organism>
<dbReference type="PANTHER" id="PTHR28037:SF1">
    <property type="entry name" value="ALCOHOL O-ACETYLTRANSFERASE 1-RELATED"/>
    <property type="match status" value="1"/>
</dbReference>
<dbReference type="PANTHER" id="PTHR28037">
    <property type="entry name" value="ALCOHOL O-ACETYLTRANSFERASE 1-RELATED"/>
    <property type="match status" value="1"/>
</dbReference>
<name>A0A8H5BHT4_9AGAR</name>
<accession>A0A8H5BHT4</accession>
<reference evidence="1 2" key="1">
    <citation type="journal article" date="2020" name="ISME J.">
        <title>Uncovering the hidden diversity of litter-decomposition mechanisms in mushroom-forming fungi.</title>
        <authorList>
            <person name="Floudas D."/>
            <person name="Bentzer J."/>
            <person name="Ahren D."/>
            <person name="Johansson T."/>
            <person name="Persson P."/>
            <person name="Tunlid A."/>
        </authorList>
    </citation>
    <scope>NUCLEOTIDE SEQUENCE [LARGE SCALE GENOMIC DNA]</scope>
    <source>
        <strain evidence="1 2">CBS 175.51</strain>
    </source>
</reference>
<dbReference type="Gene3D" id="3.30.559.30">
    <property type="entry name" value="Nonribosomal peptide synthetase, condensation domain"/>
    <property type="match status" value="1"/>
</dbReference>